<gene>
    <name evidence="3" type="ORF">DYY88_16655</name>
</gene>
<reference evidence="3 4" key="1">
    <citation type="submission" date="2018-11" db="EMBL/GenBank/DDBJ databases">
        <title>Whole genome sequencing of an environmental sample.</title>
        <authorList>
            <person name="Sarangi A.N."/>
            <person name="Singh D."/>
            <person name="Tripathy S."/>
        </authorList>
    </citation>
    <scope>NUCLEOTIDE SEQUENCE [LARGE SCALE GENOMIC DNA]</scope>
    <source>
        <strain evidence="3 4">Lakshadweep</strain>
    </source>
</reference>
<dbReference type="PANTHER" id="PTHR43625">
    <property type="entry name" value="AFLATOXIN B1 ALDEHYDE REDUCTASE"/>
    <property type="match status" value="1"/>
</dbReference>
<dbReference type="Pfam" id="PF00248">
    <property type="entry name" value="Aldo_ket_red"/>
    <property type="match status" value="1"/>
</dbReference>
<dbReference type="InterPro" id="IPR023210">
    <property type="entry name" value="NADP_OxRdtase_dom"/>
</dbReference>
<evidence type="ECO:0000313" key="3">
    <source>
        <dbReference type="EMBL" id="RZM77274.1"/>
    </source>
</evidence>
<dbReference type="Proteomes" id="UP000292459">
    <property type="component" value="Unassembled WGS sequence"/>
</dbReference>
<keyword evidence="1" id="KW-0560">Oxidoreductase</keyword>
<dbReference type="PANTHER" id="PTHR43625:SF88">
    <property type="entry name" value="OS07G0143000 PROTEIN"/>
    <property type="match status" value="1"/>
</dbReference>
<dbReference type="CDD" id="cd19093">
    <property type="entry name" value="AKR_AtPLR-like"/>
    <property type="match status" value="1"/>
</dbReference>
<dbReference type="InterPro" id="IPR020471">
    <property type="entry name" value="AKR"/>
</dbReference>
<name>A0A4Q7E5C0_9CYAN</name>
<organism evidence="3 4">
    <name type="scientific">Leptolyngbya iicbica LK</name>
    <dbReference type="NCBI Taxonomy" id="2294035"/>
    <lineage>
        <taxon>Bacteria</taxon>
        <taxon>Bacillati</taxon>
        <taxon>Cyanobacteriota</taxon>
        <taxon>Cyanophyceae</taxon>
        <taxon>Leptolyngbyales</taxon>
        <taxon>Leptolyngbyaceae</taxon>
        <taxon>Leptolyngbya group</taxon>
        <taxon>Leptolyngbya</taxon>
        <taxon>Leptolyngbya iicbica</taxon>
    </lineage>
</organism>
<accession>A0A4Q7E5C0</accession>
<evidence type="ECO:0000256" key="1">
    <source>
        <dbReference type="ARBA" id="ARBA00023002"/>
    </source>
</evidence>
<dbReference type="InterPro" id="IPR018170">
    <property type="entry name" value="Aldo/ket_reductase_CS"/>
</dbReference>
<dbReference type="PRINTS" id="PR00069">
    <property type="entry name" value="ALDKETRDTASE"/>
</dbReference>
<dbReference type="GO" id="GO:0016491">
    <property type="term" value="F:oxidoreductase activity"/>
    <property type="evidence" value="ECO:0007669"/>
    <property type="project" value="UniProtKB-KW"/>
</dbReference>
<dbReference type="PROSITE" id="PS00062">
    <property type="entry name" value="ALDOKETO_REDUCTASE_2"/>
    <property type="match status" value="1"/>
</dbReference>
<evidence type="ECO:0000259" key="2">
    <source>
        <dbReference type="Pfam" id="PF00248"/>
    </source>
</evidence>
<feature type="domain" description="NADP-dependent oxidoreductase" evidence="2">
    <location>
        <begin position="24"/>
        <end position="318"/>
    </location>
</feature>
<keyword evidence="4" id="KW-1185">Reference proteome</keyword>
<protein>
    <submittedName>
        <fullName evidence="3">Aldo/keto reductase</fullName>
    </submittedName>
</protein>
<proteinExistence type="predicted"/>
<dbReference type="SUPFAM" id="SSF51430">
    <property type="entry name" value="NAD(P)-linked oxidoreductase"/>
    <property type="match status" value="1"/>
</dbReference>
<dbReference type="GO" id="GO:0005737">
    <property type="term" value="C:cytoplasm"/>
    <property type="evidence" value="ECO:0007669"/>
    <property type="project" value="TreeGrafter"/>
</dbReference>
<evidence type="ECO:0000313" key="4">
    <source>
        <dbReference type="Proteomes" id="UP000292459"/>
    </source>
</evidence>
<dbReference type="EMBL" id="QVFV01000004">
    <property type="protein sequence ID" value="RZM77274.1"/>
    <property type="molecule type" value="Genomic_DNA"/>
</dbReference>
<dbReference type="AlphaFoldDB" id="A0A4Q7E5C0"/>
<comment type="caution">
    <text evidence="3">The sequence shown here is derived from an EMBL/GenBank/DDBJ whole genome shotgun (WGS) entry which is preliminary data.</text>
</comment>
<dbReference type="Gene3D" id="3.20.20.100">
    <property type="entry name" value="NADP-dependent oxidoreductase domain"/>
    <property type="match status" value="1"/>
</dbReference>
<dbReference type="InterPro" id="IPR050791">
    <property type="entry name" value="Aldo-Keto_reductase"/>
</dbReference>
<sequence length="323" mass="35253">MTLPFQTDTQAIALAPDGPTIPALGVGTWAWGDSFFWSYGKDYTEADLLAAFQASVAAGVNFFDTAEVYGLGESERLIGRFLQQVDQPVSIATKYFPLPWRWSPQAVADTLTASLGRLQLDCVDLYQVHWPLDFFLGQKDLMNALANEVKQGRVKAIGVSNYSAKQMQVAHSYLGERGIPLAVNQVQYSLLHRKPETNGVLEMARQLDVTILAYSPLAQGLLTGKYAANEASKPEGARQLNPRFSAAGLTKIELVLQTLRAIAETHDKTPAQVALNWLICIGNIIPIPGAKNASQAIQNAGVLGWSMSAAEHEQLARVSQAWR</sequence>
<dbReference type="OrthoDB" id="9809990at2"/>
<dbReference type="InterPro" id="IPR036812">
    <property type="entry name" value="NAD(P)_OxRdtase_dom_sf"/>
</dbReference>
<dbReference type="RefSeq" id="WP_044151157.1">
    <property type="nucleotide sequence ID" value="NZ_QVFV01000004.1"/>
</dbReference>